<evidence type="ECO:0008006" key="4">
    <source>
        <dbReference type="Google" id="ProtNLM"/>
    </source>
</evidence>
<name>A0AAV3YQH7_9GAST</name>
<dbReference type="EMBL" id="BLXT01001405">
    <property type="protein sequence ID" value="GFN85303.1"/>
    <property type="molecule type" value="Genomic_DNA"/>
</dbReference>
<keyword evidence="3" id="KW-1185">Reference proteome</keyword>
<gene>
    <name evidence="2" type="ORF">PoB_001180900</name>
</gene>
<feature type="chain" id="PRO_5043842384" description="Plethodontid modulating factor" evidence="1">
    <location>
        <begin position="23"/>
        <end position="89"/>
    </location>
</feature>
<keyword evidence="1" id="KW-0732">Signal</keyword>
<organism evidence="2 3">
    <name type="scientific">Plakobranchus ocellatus</name>
    <dbReference type="NCBI Taxonomy" id="259542"/>
    <lineage>
        <taxon>Eukaryota</taxon>
        <taxon>Metazoa</taxon>
        <taxon>Spiralia</taxon>
        <taxon>Lophotrochozoa</taxon>
        <taxon>Mollusca</taxon>
        <taxon>Gastropoda</taxon>
        <taxon>Heterobranchia</taxon>
        <taxon>Euthyneura</taxon>
        <taxon>Panpulmonata</taxon>
        <taxon>Sacoglossa</taxon>
        <taxon>Placobranchoidea</taxon>
        <taxon>Plakobranchidae</taxon>
        <taxon>Plakobranchus</taxon>
    </lineage>
</organism>
<reference evidence="2 3" key="1">
    <citation type="journal article" date="2021" name="Elife">
        <title>Chloroplast acquisition without the gene transfer in kleptoplastic sea slugs, Plakobranchus ocellatus.</title>
        <authorList>
            <person name="Maeda T."/>
            <person name="Takahashi S."/>
            <person name="Yoshida T."/>
            <person name="Shimamura S."/>
            <person name="Takaki Y."/>
            <person name="Nagai Y."/>
            <person name="Toyoda A."/>
            <person name="Suzuki Y."/>
            <person name="Arimoto A."/>
            <person name="Ishii H."/>
            <person name="Satoh N."/>
            <person name="Nishiyama T."/>
            <person name="Hasebe M."/>
            <person name="Maruyama T."/>
            <person name="Minagawa J."/>
            <person name="Obokata J."/>
            <person name="Shigenobu S."/>
        </authorList>
    </citation>
    <scope>NUCLEOTIDE SEQUENCE [LARGE SCALE GENOMIC DNA]</scope>
</reference>
<protein>
    <recommendedName>
        <fullName evidence="4">Plethodontid modulating factor</fullName>
    </recommendedName>
</protein>
<proteinExistence type="predicted"/>
<evidence type="ECO:0000313" key="2">
    <source>
        <dbReference type="EMBL" id="GFN85303.1"/>
    </source>
</evidence>
<evidence type="ECO:0000256" key="1">
    <source>
        <dbReference type="SAM" id="SignalP"/>
    </source>
</evidence>
<evidence type="ECO:0000313" key="3">
    <source>
        <dbReference type="Proteomes" id="UP000735302"/>
    </source>
</evidence>
<feature type="signal peptide" evidence="1">
    <location>
        <begin position="1"/>
        <end position="22"/>
    </location>
</feature>
<dbReference type="AlphaFoldDB" id="A0AAV3YQH7"/>
<dbReference type="Proteomes" id="UP000735302">
    <property type="component" value="Unassembled WGS sequence"/>
</dbReference>
<comment type="caution">
    <text evidence="2">The sequence shown here is derived from an EMBL/GenBank/DDBJ whole genome shotgun (WGS) entry which is preliminary data.</text>
</comment>
<sequence length="89" mass="9844">MKYAAVFLSVLAFVVLAAHVEAGDCLIDDFTLLNGVTVDCDSYYNIVNKPKWDMVYCCEQDGYVPEPKTSPVGDLGVLYLCECVPKNDK</sequence>
<accession>A0AAV3YQH7</accession>